<dbReference type="EMBL" id="MN103543">
    <property type="protein sequence ID" value="QEM41824.1"/>
    <property type="molecule type" value="Genomic_DNA"/>
</dbReference>
<organism evidence="2 3">
    <name type="scientific">Pseudomonas phage vB_PaeM_PS119XW</name>
    <dbReference type="NCBI Taxonomy" id="2601632"/>
    <lineage>
        <taxon>Viruses</taxon>
        <taxon>Duplodnaviria</taxon>
        <taxon>Heunggongvirae</taxon>
        <taxon>Uroviricota</taxon>
        <taxon>Caudoviricetes</taxon>
        <taxon>Chimalliviridae</taxon>
        <taxon>Pawinskivirus</taxon>
        <taxon>Pawinskivirus PS119XW</taxon>
    </lineage>
</organism>
<sequence length="394" mass="43735">MPLPIVASAMAGAAGAAAGSQAFKGLMTTVLNATKNSMEINSLADLTRPCRVEPLAIIDSVLVDQPYMQDILKMALSQFAGYYLQAVNMVLGVGKIDTLKVFDSLNPYRSIGADVSGAVFSKENYMNGFPSLEAFNQKIRPELIAEYSQEAYEQSKDDDRKKGDREKKEAAPRMSSGDTQKVYETENLAVGKLLNVEITDGDAKAKLPVLIRLIPAAVPSQTLTHIFSAGGRDTWSHRLFLVKTGQIRFWRDFVLGQDMIDAHFAALISDKSGVYKEITDRRRNNLSKSVQTGRVSMADASNIAVVSSTTMKTTANALYGKLEDPNTRRKIFDNSYLLMLIVVDERWQRVTIYHRGVDIASSFRIDEVKMAEKSKGQDITEIFKMFSKQMQTNI</sequence>
<dbReference type="Proteomes" id="UP000322144">
    <property type="component" value="Segment"/>
</dbReference>
<feature type="region of interest" description="Disordered" evidence="1">
    <location>
        <begin position="150"/>
        <end position="179"/>
    </location>
</feature>
<proteinExistence type="predicted"/>
<dbReference type="GeneID" id="77936845"/>
<dbReference type="KEGG" id="vg:77936845"/>
<evidence type="ECO:0000256" key="1">
    <source>
        <dbReference type="SAM" id="MobiDB-lite"/>
    </source>
</evidence>
<dbReference type="RefSeq" id="YP_010660835.1">
    <property type="nucleotide sequence ID" value="NC_070882.1"/>
</dbReference>
<accession>A0A5C1K901</accession>
<evidence type="ECO:0000313" key="2">
    <source>
        <dbReference type="EMBL" id="QEM41824.1"/>
    </source>
</evidence>
<name>A0A5C1K901_9CAUD</name>
<feature type="compositionally biased region" description="Basic and acidic residues" evidence="1">
    <location>
        <begin position="153"/>
        <end position="171"/>
    </location>
</feature>
<reference evidence="2 3" key="1">
    <citation type="submission" date="2019-06" db="EMBL/GenBank/DDBJ databases">
        <title>A distant relative of Phikzvirus genus phages from a therapeutic phage collection.</title>
        <authorList>
            <person name="Hejnowicz M.S."/>
            <person name="Dabrowski K."/>
            <person name="Gawor J."/>
            <person name="Weber-Dabrowska B."/>
            <person name="Gromadka R."/>
            <person name="Lobocka M.B."/>
        </authorList>
    </citation>
    <scope>NUCLEOTIDE SEQUENCE [LARGE SCALE GENOMIC DNA]</scope>
</reference>
<keyword evidence="3" id="KW-1185">Reference proteome</keyword>
<evidence type="ECO:0000313" key="3">
    <source>
        <dbReference type="Proteomes" id="UP000322144"/>
    </source>
</evidence>
<protein>
    <recommendedName>
        <fullName evidence="4">Virion structural protein</fullName>
    </recommendedName>
</protein>
<evidence type="ECO:0008006" key="4">
    <source>
        <dbReference type="Google" id="ProtNLM"/>
    </source>
</evidence>